<sequence length="131" mass="14997">MSNLLAQVAFEHSLRTEQIIHLGTMACSIPMVDAAQEAFEDDWYQVWAALGLTPPRLDAEYEGISDAIIDNQRTGFLVQIGTPVTGSWSHYRLQWFYGESMEEIYTKAAKWQTEYIDKKREQALSKEKTSC</sequence>
<accession>A0A5J6LCR4</accession>
<dbReference type="AlphaFoldDB" id="A0A5J6LCR4"/>
<reference evidence="1 2" key="1">
    <citation type="submission" date="2019-09" db="EMBL/GenBank/DDBJ databases">
        <title>Nitrincola iocasae sp. nov., a bacterium isolated from the sediment collected at a cold seep field in South China Sea.</title>
        <authorList>
            <person name="Zhang H."/>
            <person name="Wang H."/>
            <person name="Li C."/>
        </authorList>
    </citation>
    <scope>NUCLEOTIDE SEQUENCE [LARGE SCALE GENOMIC DNA]</scope>
    <source>
        <strain evidence="1 2">KXZD1103</strain>
    </source>
</reference>
<protein>
    <submittedName>
        <fullName evidence="1">Uncharacterized protein</fullName>
    </submittedName>
</protein>
<name>A0A5J6LCR4_9GAMM</name>
<organism evidence="1 2">
    <name type="scientific">Nitrincola iocasae</name>
    <dbReference type="NCBI Taxonomy" id="2614693"/>
    <lineage>
        <taxon>Bacteria</taxon>
        <taxon>Pseudomonadati</taxon>
        <taxon>Pseudomonadota</taxon>
        <taxon>Gammaproteobacteria</taxon>
        <taxon>Oceanospirillales</taxon>
        <taxon>Oceanospirillaceae</taxon>
        <taxon>Nitrincola</taxon>
    </lineage>
</organism>
<gene>
    <name evidence="1" type="ORF">F5I99_07345</name>
</gene>
<dbReference type="KEGG" id="nik:F5I99_07345"/>
<evidence type="ECO:0000313" key="1">
    <source>
        <dbReference type="EMBL" id="QEW06333.1"/>
    </source>
</evidence>
<evidence type="ECO:0000313" key="2">
    <source>
        <dbReference type="Proteomes" id="UP000325606"/>
    </source>
</evidence>
<keyword evidence="2" id="KW-1185">Reference proteome</keyword>
<proteinExistence type="predicted"/>
<dbReference type="EMBL" id="CP044222">
    <property type="protein sequence ID" value="QEW06333.1"/>
    <property type="molecule type" value="Genomic_DNA"/>
</dbReference>
<dbReference type="Proteomes" id="UP000325606">
    <property type="component" value="Chromosome"/>
</dbReference>
<dbReference type="RefSeq" id="WP_151054571.1">
    <property type="nucleotide sequence ID" value="NZ_CP044222.1"/>
</dbReference>